<feature type="transmembrane region" description="Helical" evidence="1">
    <location>
        <begin position="1281"/>
        <end position="1303"/>
    </location>
</feature>
<dbReference type="EMBL" id="AAXW01000002">
    <property type="protein sequence ID" value="EAZ93551.1"/>
    <property type="molecule type" value="Genomic_DNA"/>
</dbReference>
<sequence>MAELSVIWLLLLGVFMVVVSSGVIAASWWETFPAVLQYGILWLYTLGFGLASWWTGKQANLRLTTQALRIVSLLLVPINFLAMDSFPLWHTFLGLIGMFIGSLSLTILTISLFKDTSRSHSNSLPLLNHLGLTYLHWGWTLPGIPIIATYMGVIGTTIITLISPNNTNTNKNNFLPFSLSEAIIIYALIILLVRAVFITQINVFDLGLAIGLCGWLMAWRSPPKTPWKWLGSATLMLGWLLSVFVVPAQAIAISLLAIIWLGKRLKTSGLRRDIILIFLIGLQIHWLIFRLDILQNIVATIINFTNTNDYPFVLSSVFLFPYLLLMVLGRYFLIKNNKIKLYNFTSQLTFCFGIILTSISLINPFIRTINLMLSSLTLAYETRTKLKYNRRFFIKPLALITHVSLLLTLFSAMNYYSPHLSLNIWFLILLGLGTIEILVSLISFTEESLIKLINNNSWNLGLLLAIISYGLLWFQLPVNSPFWGLAWLTVPSLLTAIATWYLPRRKLASELSVIAICLTQALTIYFPETRLMGLIIGTILMIINTQYLRHLYSVIITVGLGLTSVFFYLYILNLSTSLWILSGVIITLLLWFIRHVLSENTSELTFIYAQVFDGYAYLLSLIGLIRLFDVGLVYTSTTNVLISSVILMGSVTYRSWQPSFRRNQLPLWYSILVLAVVPIPALSLSSWGWVELAIATILMVVQTQIFKQLNTAFITIGFFLELIVVILEDNGIKYGEQFWLHWLLFSSIITCIVWIIYHLVDHYQVNFLNHYKKALNLWGITLCTLTVITISILRLSTDYLLNNNLILLITLNLIMISISYGSWHNKSRKIFLWSSIIVILTIQFLTPNFLIARIITSATGTILLFAYSYFLPYFITAFITVGMTLFCRSLILLKPIQIIDLPIIPIWIVSDSITLMILWLVWSYLKEKPQPLVKIYGKVVDIWGMIICSFMLTTLTLHSVAIYWNYINSSITVILAIFILFLAIIYRARKSPNNLTFYTLGWTLELLTINVTTKLSQSLILLAFINILLGILFQIIGEWWQKRTGQTQYLSSLHILPLLYGALGTALRWNFLNSFTGLTSFGLAIIIIGVGRRKEQFKPLIYLALAIISCSAYELLFYQISDLSWGDKYLSMAALATTIMYFYRLASTWLSSYLHLTPRELKIVAHLHWILGSVSLGLSLLYPVQSQQLIGLTSSFFLTQYAILEGRNFLDKRQGEIWVYLGFLEAGGTAIYGILNFPSVLLSNIIGSILSLSSIVIYTLPWRQWGWSKRPWNRLAFTLPLIGVISSFNFLTLVLASICYGILSKLSNKPRLLYPSLLLLNVAVYNNIRIVPQLSPLLYSSLFCLSLLSIIFFEPYCQREEGKLIRHSLRLVATGILCTVSFSFYREPGLIPGLLGLTLIIVGLGLKTRGFLFSGTVTFLITVFYQLVIVSLTYPLLKWIVGLLLGLLFIWIAANFENRRTQISTLINHWMQEFETWD</sequence>
<feature type="transmembrane region" description="Helical" evidence="1">
    <location>
        <begin position="665"/>
        <end position="689"/>
    </location>
</feature>
<comment type="caution">
    <text evidence="2">The sequence shown here is derived from an EMBL/GenBank/DDBJ whole genome shotgun (WGS) entry which is preliminary data.</text>
</comment>
<feature type="transmembrane region" description="Helical" evidence="1">
    <location>
        <begin position="1368"/>
        <end position="1384"/>
    </location>
</feature>
<feature type="transmembrane region" description="Helical" evidence="1">
    <location>
        <begin position="1411"/>
        <end position="1430"/>
    </location>
</feature>
<feature type="transmembrane region" description="Helical" evidence="1">
    <location>
        <begin position="577"/>
        <end position="593"/>
    </location>
</feature>
<feature type="transmembrane region" description="Helical" evidence="1">
    <location>
        <begin position="1132"/>
        <end position="1151"/>
    </location>
</feature>
<feature type="transmembrane region" description="Helical" evidence="1">
    <location>
        <begin position="775"/>
        <end position="793"/>
    </location>
</feature>
<evidence type="ECO:0000256" key="1">
    <source>
        <dbReference type="SAM" id="Phobius"/>
    </source>
</evidence>
<feature type="transmembrane region" description="Helical" evidence="1">
    <location>
        <begin position="1100"/>
        <end position="1120"/>
    </location>
</feature>
<accession>A3IIB9</accession>
<feature type="transmembrane region" description="Helical" evidence="1">
    <location>
        <begin position="239"/>
        <end position="262"/>
    </location>
</feature>
<feature type="transmembrane region" description="Helical" evidence="1">
    <location>
        <begin position="805"/>
        <end position="824"/>
    </location>
</feature>
<feature type="transmembrane region" description="Helical" evidence="1">
    <location>
        <begin position="203"/>
        <end position="219"/>
    </location>
</feature>
<feature type="transmembrane region" description="Helical" evidence="1">
    <location>
        <begin position="424"/>
        <end position="445"/>
    </location>
</feature>
<feature type="transmembrane region" description="Helical" evidence="1">
    <location>
        <begin position="970"/>
        <end position="988"/>
    </location>
</feature>
<feature type="transmembrane region" description="Helical" evidence="1">
    <location>
        <begin position="507"/>
        <end position="525"/>
    </location>
</feature>
<feature type="transmembrane region" description="Helical" evidence="1">
    <location>
        <begin position="341"/>
        <end position="359"/>
    </location>
</feature>
<feature type="transmembrane region" description="Helical" evidence="1">
    <location>
        <begin position="1217"/>
        <end position="1235"/>
    </location>
</feature>
<feature type="transmembrane region" description="Helical" evidence="1">
    <location>
        <begin position="1163"/>
        <end position="1182"/>
    </location>
</feature>
<feature type="transmembrane region" description="Helical" evidence="1">
    <location>
        <begin position="1019"/>
        <end position="1037"/>
    </location>
</feature>
<feature type="transmembrane region" description="Helical" evidence="1">
    <location>
        <begin position="1075"/>
        <end position="1091"/>
    </location>
</feature>
<feature type="transmembrane region" description="Helical" evidence="1">
    <location>
        <begin position="903"/>
        <end position="922"/>
    </location>
</feature>
<feature type="transmembrane region" description="Helical" evidence="1">
    <location>
        <begin position="1337"/>
        <end position="1356"/>
    </location>
</feature>
<evidence type="ECO:0000313" key="2">
    <source>
        <dbReference type="EMBL" id="EAZ93551.1"/>
    </source>
</evidence>
<dbReference type="Proteomes" id="UP000003781">
    <property type="component" value="Unassembled WGS sequence"/>
</dbReference>
<feature type="transmembrane region" description="Helical" evidence="1">
    <location>
        <begin position="739"/>
        <end position="760"/>
    </location>
</feature>
<feature type="transmembrane region" description="Helical" evidence="1">
    <location>
        <begin position="482"/>
        <end position="502"/>
    </location>
</feature>
<dbReference type="eggNOG" id="ENOG502Z85Z">
    <property type="taxonomic scope" value="Bacteria"/>
</dbReference>
<feature type="transmembrane region" description="Helical" evidence="1">
    <location>
        <begin position="134"/>
        <end position="162"/>
    </location>
</feature>
<feature type="transmembrane region" description="Helical" evidence="1">
    <location>
        <begin position="554"/>
        <end position="571"/>
    </location>
</feature>
<feature type="transmembrane region" description="Helical" evidence="1">
    <location>
        <begin position="709"/>
        <end position="727"/>
    </location>
</feature>
<gene>
    <name evidence="2" type="ORF">CY0110_17187</name>
</gene>
<feature type="transmembrane region" description="Helical" evidence="1">
    <location>
        <begin position="1390"/>
        <end position="1406"/>
    </location>
</feature>
<protein>
    <recommendedName>
        <fullName evidence="4">DUF2157 domain-containing protein</fullName>
    </recommendedName>
</protein>
<proteinExistence type="predicted"/>
<organism evidence="2 3">
    <name type="scientific">Crocosphaera chwakensis CCY0110</name>
    <dbReference type="NCBI Taxonomy" id="391612"/>
    <lineage>
        <taxon>Bacteria</taxon>
        <taxon>Bacillati</taxon>
        <taxon>Cyanobacteriota</taxon>
        <taxon>Cyanophyceae</taxon>
        <taxon>Oscillatoriophycideae</taxon>
        <taxon>Chroococcales</taxon>
        <taxon>Aphanothecaceae</taxon>
        <taxon>Crocosphaera</taxon>
        <taxon>Crocosphaera chwakensis</taxon>
    </lineage>
</organism>
<reference evidence="2 3" key="1">
    <citation type="submission" date="2007-03" db="EMBL/GenBank/DDBJ databases">
        <authorList>
            <person name="Stal L."/>
            <person name="Ferriera S."/>
            <person name="Johnson J."/>
            <person name="Kravitz S."/>
            <person name="Beeson K."/>
            <person name="Sutton G."/>
            <person name="Rogers Y.-H."/>
            <person name="Friedman R."/>
            <person name="Frazier M."/>
            <person name="Venter J.C."/>
        </authorList>
    </citation>
    <scope>NUCLEOTIDE SEQUENCE [LARGE SCALE GENOMIC DNA]</scope>
    <source>
        <strain evidence="2 3">CCY0110</strain>
    </source>
</reference>
<feature type="transmembrane region" description="Helical" evidence="1">
    <location>
        <begin position="830"/>
        <end position="852"/>
    </location>
</feature>
<feature type="transmembrane region" description="Helical" evidence="1">
    <location>
        <begin position="631"/>
        <end position="653"/>
    </location>
</feature>
<evidence type="ECO:0008006" key="4">
    <source>
        <dbReference type="Google" id="ProtNLM"/>
    </source>
</evidence>
<keyword evidence="3" id="KW-1185">Reference proteome</keyword>
<keyword evidence="1" id="KW-0472">Membrane</keyword>
<feature type="transmembrane region" description="Helical" evidence="1">
    <location>
        <begin position="457"/>
        <end position="476"/>
    </location>
</feature>
<feature type="transmembrane region" description="Helical" evidence="1">
    <location>
        <begin position="174"/>
        <end position="196"/>
    </location>
</feature>
<feature type="transmembrane region" description="Helical" evidence="1">
    <location>
        <begin position="35"/>
        <end position="55"/>
    </location>
</feature>
<evidence type="ECO:0000313" key="3">
    <source>
        <dbReference type="Proteomes" id="UP000003781"/>
    </source>
</evidence>
<feature type="transmembrane region" description="Helical" evidence="1">
    <location>
        <begin position="1241"/>
        <end position="1260"/>
    </location>
</feature>
<feature type="transmembrane region" description="Helical" evidence="1">
    <location>
        <begin position="531"/>
        <end position="547"/>
    </location>
</feature>
<feature type="transmembrane region" description="Helical" evidence="1">
    <location>
        <begin position="313"/>
        <end position="334"/>
    </location>
</feature>
<keyword evidence="1" id="KW-0812">Transmembrane</keyword>
<feature type="transmembrane region" description="Helical" evidence="1">
    <location>
        <begin position="1436"/>
        <end position="1454"/>
    </location>
</feature>
<name>A3IIB9_9CHRO</name>
<feature type="transmembrane region" description="Helical" evidence="1">
    <location>
        <begin position="392"/>
        <end position="412"/>
    </location>
</feature>
<feature type="transmembrane region" description="Helical" evidence="1">
    <location>
        <begin position="605"/>
        <end position="625"/>
    </location>
</feature>
<feature type="transmembrane region" description="Helical" evidence="1">
    <location>
        <begin position="92"/>
        <end position="113"/>
    </location>
</feature>
<feature type="transmembrane region" description="Helical" evidence="1">
    <location>
        <begin position="274"/>
        <end position="293"/>
    </location>
</feature>
<feature type="transmembrane region" description="Helical" evidence="1">
    <location>
        <begin position="864"/>
        <end position="891"/>
    </location>
</feature>
<feature type="transmembrane region" description="Helical" evidence="1">
    <location>
        <begin position="942"/>
        <end position="964"/>
    </location>
</feature>
<keyword evidence="1" id="KW-1133">Transmembrane helix</keyword>